<dbReference type="RefSeq" id="WP_051547426.1">
    <property type="nucleotide sequence ID" value="NZ_JAJA02000001.1"/>
</dbReference>
<protein>
    <submittedName>
        <fullName evidence="2">Cold-active serine alkaline protease</fullName>
    </submittedName>
</protein>
<keyword evidence="2" id="KW-0378">Hydrolase</keyword>
<comment type="caution">
    <text evidence="2">The sequence shown here is derived from an EMBL/GenBank/DDBJ whole genome shotgun (WGS) entry which is preliminary data.</text>
</comment>
<reference evidence="2 3" key="1">
    <citation type="journal article" date="2014" name="Genome Announc.">
        <title>Draft Genome Sequence of Lysobacter capsici AZ78, a Bacterium Antagonistic to Plant-Pathogenic Oomycetes.</title>
        <authorList>
            <person name="Puopolo G."/>
            <person name="Sonego P."/>
            <person name="Engelen K."/>
            <person name="Pertot I."/>
        </authorList>
    </citation>
    <scope>NUCLEOTIDE SEQUENCE [LARGE SCALE GENOMIC DNA]</scope>
    <source>
        <strain evidence="2 3">AZ78</strain>
    </source>
</reference>
<feature type="signal peptide" evidence="1">
    <location>
        <begin position="1"/>
        <end position="28"/>
    </location>
</feature>
<dbReference type="AlphaFoldDB" id="A0A108UB30"/>
<dbReference type="GO" id="GO:0006508">
    <property type="term" value="P:proteolysis"/>
    <property type="evidence" value="ECO:0007669"/>
    <property type="project" value="UniProtKB-KW"/>
</dbReference>
<keyword evidence="2" id="KW-0645">Protease</keyword>
<keyword evidence="3" id="KW-1185">Reference proteome</keyword>
<accession>A0A108UB30</accession>
<dbReference type="EMBL" id="JAJA02000001">
    <property type="protein sequence ID" value="KWS05861.1"/>
    <property type="molecule type" value="Genomic_DNA"/>
</dbReference>
<feature type="chain" id="PRO_5007131818" evidence="1">
    <location>
        <begin position="29"/>
        <end position="414"/>
    </location>
</feature>
<name>A0A108UB30_9GAMM</name>
<evidence type="ECO:0000313" key="3">
    <source>
        <dbReference type="Proteomes" id="UP000023435"/>
    </source>
</evidence>
<evidence type="ECO:0000313" key="2">
    <source>
        <dbReference type="EMBL" id="KWS05861.1"/>
    </source>
</evidence>
<keyword evidence="1" id="KW-0732">Signal</keyword>
<dbReference type="OrthoDB" id="5928962at2"/>
<organism evidence="2 3">
    <name type="scientific">Lysobacter capsici AZ78</name>
    <dbReference type="NCBI Taxonomy" id="1444315"/>
    <lineage>
        <taxon>Bacteria</taxon>
        <taxon>Pseudomonadati</taxon>
        <taxon>Pseudomonadota</taxon>
        <taxon>Gammaproteobacteria</taxon>
        <taxon>Lysobacterales</taxon>
        <taxon>Lysobacteraceae</taxon>
        <taxon>Lysobacter</taxon>
    </lineage>
</organism>
<dbReference type="InterPro" id="IPR009003">
    <property type="entry name" value="Peptidase_S1_PA"/>
</dbReference>
<proteinExistence type="predicted"/>
<dbReference type="PANTHER" id="PTHR36234">
    <property type="entry name" value="LYSYL ENDOPEPTIDASE"/>
    <property type="match status" value="1"/>
</dbReference>
<gene>
    <name evidence="2" type="ORF">AZ78_3414</name>
</gene>
<sequence>MNHGPSKLLLPALLASALCLALPATAVAQTEPGAPAPLKIADQRSIDLQLGEQPGRVGRAGVDAGRKQAEIRTPDASFIKVHFDHFSLPAGVTLEVASPDGREVYRYSAQQLDPHTVAADLGQDGKTSFSAMSISGPVAVLRLVGTAREPWRAGHGVKVSRYLEGYPEDMLPQLQNEGLLGTQVGGKSICGTDNKQAAACYATSDTQAFNGSRPVARAVMSGGSLCTAWRVSSSNRMFTNNHCISTAAGVAGAEFWFNYQRSTCTGAQATVTKVAGDQMLKTNTTLDYTLFTVKNFANISSFGFLGLDPRAAVANEGIFIAGHPGGRMKELSVADTQNSGGKCRVDAPSVTGNAANSDVGYYCDTEGGSSGSPVLARSSGKVLALHHFGGCFNSGAKISLIWPQVSTYFGGVIP</sequence>
<dbReference type="Gene3D" id="2.40.10.10">
    <property type="entry name" value="Trypsin-like serine proteases"/>
    <property type="match status" value="2"/>
</dbReference>
<dbReference type="Proteomes" id="UP000023435">
    <property type="component" value="Unassembled WGS sequence"/>
</dbReference>
<dbReference type="SUPFAM" id="SSF50494">
    <property type="entry name" value="Trypsin-like serine proteases"/>
    <property type="match status" value="1"/>
</dbReference>
<dbReference type="PANTHER" id="PTHR36234:SF5">
    <property type="entry name" value="LYSYL ENDOPEPTIDASE"/>
    <property type="match status" value="1"/>
</dbReference>
<dbReference type="InterPro" id="IPR043504">
    <property type="entry name" value="Peptidase_S1_PA_chymotrypsin"/>
</dbReference>
<evidence type="ECO:0000256" key="1">
    <source>
        <dbReference type="SAM" id="SignalP"/>
    </source>
</evidence>
<dbReference type="Pfam" id="PF13365">
    <property type="entry name" value="Trypsin_2"/>
    <property type="match status" value="1"/>
</dbReference>
<dbReference type="GO" id="GO:0008233">
    <property type="term" value="F:peptidase activity"/>
    <property type="evidence" value="ECO:0007669"/>
    <property type="project" value="UniProtKB-KW"/>
</dbReference>